<keyword evidence="2" id="KW-1185">Reference proteome</keyword>
<gene>
    <name evidence="1" type="ORF">BGZ97_009217</name>
</gene>
<dbReference type="OrthoDB" id="2423195at2759"/>
<comment type="caution">
    <text evidence="1">The sequence shown here is derived from an EMBL/GenBank/DDBJ whole genome shotgun (WGS) entry which is preliminary data.</text>
</comment>
<evidence type="ECO:0000313" key="2">
    <source>
        <dbReference type="Proteomes" id="UP000823405"/>
    </source>
</evidence>
<reference evidence="1" key="1">
    <citation type="journal article" date="2020" name="Fungal Divers.">
        <title>Resolving the Mortierellaceae phylogeny through synthesis of multi-gene phylogenetics and phylogenomics.</title>
        <authorList>
            <person name="Vandepol N."/>
            <person name="Liber J."/>
            <person name="Desiro A."/>
            <person name="Na H."/>
            <person name="Kennedy M."/>
            <person name="Barry K."/>
            <person name="Grigoriev I.V."/>
            <person name="Miller A.N."/>
            <person name="O'Donnell K."/>
            <person name="Stajich J.E."/>
            <person name="Bonito G."/>
        </authorList>
    </citation>
    <scope>NUCLEOTIDE SEQUENCE</scope>
    <source>
        <strain evidence="1">NVP60</strain>
    </source>
</reference>
<accession>A0A9P6QP87</accession>
<dbReference type="AlphaFoldDB" id="A0A9P6QP87"/>
<dbReference type="EMBL" id="JAAAIN010004378">
    <property type="protein sequence ID" value="KAG0281718.1"/>
    <property type="molecule type" value="Genomic_DNA"/>
</dbReference>
<dbReference type="Proteomes" id="UP000823405">
    <property type="component" value="Unassembled WGS sequence"/>
</dbReference>
<protein>
    <submittedName>
        <fullName evidence="1">Uncharacterized protein</fullName>
    </submittedName>
</protein>
<evidence type="ECO:0000313" key="1">
    <source>
        <dbReference type="EMBL" id="KAG0281718.1"/>
    </source>
</evidence>
<name>A0A9P6QP87_9FUNG</name>
<sequence>MDMMVDLIMQVPFLNDVDVNENPLLVLPCGRALIMSSLDGLMEMNDDYKEDLNSPTGEASFVQAIQADLALEKGGGIGSRWYWFVENLCCVVHVRIQNDAAIKSHYPRIEMCGKMNLLDVMYKRLK</sequence>
<organism evidence="1 2">
    <name type="scientific">Linnemannia gamsii</name>
    <dbReference type="NCBI Taxonomy" id="64522"/>
    <lineage>
        <taxon>Eukaryota</taxon>
        <taxon>Fungi</taxon>
        <taxon>Fungi incertae sedis</taxon>
        <taxon>Mucoromycota</taxon>
        <taxon>Mortierellomycotina</taxon>
        <taxon>Mortierellomycetes</taxon>
        <taxon>Mortierellales</taxon>
        <taxon>Mortierellaceae</taxon>
        <taxon>Linnemannia</taxon>
    </lineage>
</organism>
<proteinExistence type="predicted"/>